<dbReference type="InterPro" id="IPR043797">
    <property type="entry name" value="MupG_N"/>
</dbReference>
<dbReference type="Proteomes" id="UP000033682">
    <property type="component" value="Unassembled WGS sequence"/>
</dbReference>
<dbReference type="PATRIC" id="fig|303541.3.peg.1507"/>
<dbReference type="InterPro" id="IPR043894">
    <property type="entry name" value="MupG_C"/>
</dbReference>
<dbReference type="Gene3D" id="2.40.100.10">
    <property type="entry name" value="Cyclophilin-like"/>
    <property type="match status" value="1"/>
</dbReference>
<proteinExistence type="predicted"/>
<dbReference type="STRING" id="303541.JF72_13360"/>
<feature type="domain" description="6-phospho-N-acetylmuramidase C-terminal" evidence="1">
    <location>
        <begin position="244"/>
        <end position="358"/>
    </location>
</feature>
<dbReference type="RefSeq" id="WP_046307914.1">
    <property type="nucleotide sequence ID" value="NZ_KQ034000.1"/>
</dbReference>
<name>A0A0F4LMG2_9LACO</name>
<dbReference type="SUPFAM" id="SSF50891">
    <property type="entry name" value="Cyclophilin-like"/>
    <property type="match status" value="1"/>
</dbReference>
<dbReference type="SUPFAM" id="SSF51445">
    <property type="entry name" value="(Trans)glycosidases"/>
    <property type="match status" value="1"/>
</dbReference>
<evidence type="ECO:0000259" key="2">
    <source>
        <dbReference type="Pfam" id="PF19200"/>
    </source>
</evidence>
<dbReference type="PANTHER" id="PTHR38435">
    <property type="match status" value="1"/>
</dbReference>
<accession>A0A0F4LMG2</accession>
<evidence type="ECO:0000313" key="3">
    <source>
        <dbReference type="EMBL" id="KJY60027.1"/>
    </source>
</evidence>
<dbReference type="EMBL" id="JXLG01000010">
    <property type="protein sequence ID" value="KJY60027.1"/>
    <property type="molecule type" value="Genomic_DNA"/>
</dbReference>
<dbReference type="AlphaFoldDB" id="A0A0F4LMG2"/>
<organism evidence="3 4">
    <name type="scientific">Lactobacillus apis</name>
    <dbReference type="NCBI Taxonomy" id="303541"/>
    <lineage>
        <taxon>Bacteria</taxon>
        <taxon>Bacillati</taxon>
        <taxon>Bacillota</taxon>
        <taxon>Bacilli</taxon>
        <taxon>Lactobacillales</taxon>
        <taxon>Lactobacillaceae</taxon>
        <taxon>Lactobacillus</taxon>
    </lineage>
</organism>
<sequence length="364" mass="41442">MYGISVYPNKSSVKECINYIDRAAKLGYSRLFTSLLELNDDQEAILNKFKEVLLHAHEKGMWISLDVNPGLFDSLNVSYNDLSFFKELGADIVRLDSNFDGMPESIMTYNPEDLSIEVNISNDTGNLANIFSYSPNKEKIIGCHNFYPQRYTGLDTNYFLETTRKYHDMGIRTAAFVSSNAGEIGPHPYNAGLPTLEIHRNLPIEKQAQYLINTQLIDDVIIGNAFASDDELTKIAKLDSQVPQFFVEFTPTATALEKEIVLENLHFNRGDINSYAVRSTFVKLKYNKQDLPVNNPVDQLKPGMITIGNNDFDQYKGELNIVKQEMDNSDHLKNVVAQIVPSDLQFIDFIKPWDKFKFIDLSNY</sequence>
<gene>
    <name evidence="3" type="ORF">JF72_13360</name>
</gene>
<keyword evidence="4" id="KW-1185">Reference proteome</keyword>
<protein>
    <submittedName>
        <fullName evidence="3">Outer surface protein</fullName>
    </submittedName>
</protein>
<dbReference type="InterPro" id="IPR008589">
    <property type="entry name" value="MupG"/>
</dbReference>
<dbReference type="Pfam" id="PF05913">
    <property type="entry name" value="MupG_C"/>
    <property type="match status" value="1"/>
</dbReference>
<dbReference type="InterPro" id="IPR017853">
    <property type="entry name" value="GH"/>
</dbReference>
<feature type="domain" description="6-phospho-N-acetylmuramidase N-terminal" evidence="2">
    <location>
        <begin position="2"/>
        <end position="236"/>
    </location>
</feature>
<dbReference type="Pfam" id="PF19200">
    <property type="entry name" value="MupG_N"/>
    <property type="match status" value="1"/>
</dbReference>
<evidence type="ECO:0000313" key="4">
    <source>
        <dbReference type="Proteomes" id="UP000033682"/>
    </source>
</evidence>
<dbReference type="PANTHER" id="PTHR38435:SF1">
    <property type="entry name" value="DUF871 DOMAIN-CONTAINING PROTEIN"/>
    <property type="match status" value="1"/>
</dbReference>
<dbReference type="Gene3D" id="3.20.20.70">
    <property type="entry name" value="Aldolase class I"/>
    <property type="match status" value="1"/>
</dbReference>
<dbReference type="HOGENOM" id="CLU_065324_1_0_9"/>
<dbReference type="InterPro" id="IPR013785">
    <property type="entry name" value="Aldolase_TIM"/>
</dbReference>
<reference evidence="3 4" key="1">
    <citation type="submission" date="2015-01" db="EMBL/GenBank/DDBJ databases">
        <title>Comparative genomics of the lactic acid bacteria isolated from the honey bee gut.</title>
        <authorList>
            <person name="Ellegaard K.M."/>
            <person name="Tamarit D."/>
            <person name="Javelind E."/>
            <person name="Olofsson T."/>
            <person name="Andersson S.G."/>
            <person name="Vasquez A."/>
        </authorList>
    </citation>
    <scope>NUCLEOTIDE SEQUENCE [LARGE SCALE GENOMIC DNA]</scope>
    <source>
        <strain evidence="3 4">Hma11</strain>
    </source>
</reference>
<evidence type="ECO:0000259" key="1">
    <source>
        <dbReference type="Pfam" id="PF05913"/>
    </source>
</evidence>
<comment type="caution">
    <text evidence="3">The sequence shown here is derived from an EMBL/GenBank/DDBJ whole genome shotgun (WGS) entry which is preliminary data.</text>
</comment>
<dbReference type="InterPro" id="IPR029000">
    <property type="entry name" value="Cyclophilin-like_dom_sf"/>
</dbReference>